<evidence type="ECO:0000313" key="4">
    <source>
        <dbReference type="Proteomes" id="UP000035760"/>
    </source>
</evidence>
<proteinExistence type="predicted"/>
<dbReference type="InterPro" id="IPR038726">
    <property type="entry name" value="PDDEXK_AddAB-type"/>
</dbReference>
<reference evidence="3" key="1">
    <citation type="submission" date="2013-07" db="EMBL/GenBank/DDBJ databases">
        <authorList>
            <person name="McIlroy S."/>
        </authorList>
    </citation>
    <scope>NUCLEOTIDE SEQUENCE [LARGE SCALE GENOMIC DNA]</scope>
    <source>
        <strain evidence="3">Run_A_D11</strain>
    </source>
</reference>
<dbReference type="InterPro" id="IPR011604">
    <property type="entry name" value="PDDEXK-like_dom_sf"/>
</dbReference>
<gene>
    <name evidence="3" type="ORF">BN873_950004</name>
</gene>
<evidence type="ECO:0000259" key="2">
    <source>
        <dbReference type="Pfam" id="PF12705"/>
    </source>
</evidence>
<dbReference type="Gene3D" id="3.90.320.10">
    <property type="match status" value="1"/>
</dbReference>
<feature type="transmembrane region" description="Helical" evidence="1">
    <location>
        <begin position="6"/>
        <end position="23"/>
    </location>
</feature>
<dbReference type="Proteomes" id="UP000035760">
    <property type="component" value="Unassembled WGS sequence"/>
</dbReference>
<dbReference type="EMBL" id="CBTJ020000108">
    <property type="protein sequence ID" value="CDI04321.1"/>
    <property type="molecule type" value="Genomic_DNA"/>
</dbReference>
<comment type="caution">
    <text evidence="3">The sequence shown here is derived from an EMBL/GenBank/DDBJ whole genome shotgun (WGS) entry which is preliminary data.</text>
</comment>
<reference evidence="3" key="2">
    <citation type="submission" date="2014-03" db="EMBL/GenBank/DDBJ databases">
        <title>Candidatus Competibacter-lineage genomes retrieved from metagenomes reveal functional metabolic diversity.</title>
        <authorList>
            <person name="McIlroy S.J."/>
            <person name="Albertsen M."/>
            <person name="Andresen E.K."/>
            <person name="Saunders A.M."/>
            <person name="Kristiansen R."/>
            <person name="Stokholm-Bjerregaard M."/>
            <person name="Nielsen K.L."/>
            <person name="Nielsen P.H."/>
        </authorList>
    </citation>
    <scope>NUCLEOTIDE SEQUENCE</scope>
    <source>
        <strain evidence="3">Run_A_D11</strain>
    </source>
</reference>
<accession>W6M8L3</accession>
<organism evidence="3 4">
    <name type="scientific">Candidatus Competibacter denitrificans Run_A_D11</name>
    <dbReference type="NCBI Taxonomy" id="1400863"/>
    <lineage>
        <taxon>Bacteria</taxon>
        <taxon>Pseudomonadati</taxon>
        <taxon>Pseudomonadota</taxon>
        <taxon>Gammaproteobacteria</taxon>
        <taxon>Candidatus Competibacteraceae</taxon>
        <taxon>Candidatus Competibacter</taxon>
    </lineage>
</organism>
<protein>
    <recommendedName>
        <fullName evidence="2">PD-(D/E)XK endonuclease-like domain-containing protein</fullName>
    </recommendedName>
</protein>
<dbReference type="AlphaFoldDB" id="W6M8L3"/>
<keyword evidence="1" id="KW-1133">Transmembrane helix</keyword>
<sequence>MSNGTWLIVALVIGFALVLLSRRRGKRAAWLQREHMPDVLKTATLIASERLFRCEHPVALSGTPDQVYRLRTGSLVVVDTKRRRRVAVYDADIAQVSTYRVLLQSQSRFRHQSFAEYGYLRLVTPAGVRYERVSLWTPEQVIQLHRRYWTLREGLATPLGATFAGLCRQCGHRQRCGQARSASSSSAPLPEK</sequence>
<name>W6M8L3_9GAMM</name>
<keyword evidence="4" id="KW-1185">Reference proteome</keyword>
<evidence type="ECO:0000256" key="1">
    <source>
        <dbReference type="SAM" id="Phobius"/>
    </source>
</evidence>
<dbReference type="RefSeq" id="WP_048676474.1">
    <property type="nucleotide sequence ID" value="NZ_CBTJ020000108.1"/>
</dbReference>
<keyword evidence="1" id="KW-0812">Transmembrane</keyword>
<dbReference type="Pfam" id="PF12705">
    <property type="entry name" value="PDDEXK_1"/>
    <property type="match status" value="1"/>
</dbReference>
<dbReference type="STRING" id="1400863.BN873_950004"/>
<keyword evidence="1" id="KW-0472">Membrane</keyword>
<feature type="domain" description="PD-(D/E)XK endonuclease-like" evidence="2">
    <location>
        <begin position="22"/>
        <end position="176"/>
    </location>
</feature>
<evidence type="ECO:0000313" key="3">
    <source>
        <dbReference type="EMBL" id="CDI04321.1"/>
    </source>
</evidence>